<dbReference type="Pfam" id="PF00664">
    <property type="entry name" value="ABC_membrane"/>
    <property type="match status" value="1"/>
</dbReference>
<evidence type="ECO:0000256" key="8">
    <source>
        <dbReference type="ARBA" id="ARBA00023136"/>
    </source>
</evidence>
<dbReference type="CDD" id="cd18580">
    <property type="entry name" value="ABC_6TM_ABCC_D2"/>
    <property type="match status" value="1"/>
</dbReference>
<accession>A0A168FIV2</accession>
<feature type="region of interest" description="Disordered" evidence="9">
    <location>
        <begin position="111"/>
        <end position="143"/>
    </location>
</feature>
<dbReference type="SUPFAM" id="SSF52540">
    <property type="entry name" value="P-loop containing nucleoside triphosphate hydrolases"/>
    <property type="match status" value="2"/>
</dbReference>
<keyword evidence="8 10" id="KW-0472">Membrane</keyword>
<evidence type="ECO:0000256" key="9">
    <source>
        <dbReference type="SAM" id="MobiDB-lite"/>
    </source>
</evidence>
<keyword evidence="14" id="KW-1185">Reference proteome</keyword>
<reference evidence="13 14" key="1">
    <citation type="journal article" date="2016" name="Genome Biol. Evol.">
        <title>Divergent and convergent evolution of fungal pathogenicity.</title>
        <authorList>
            <person name="Shang Y."/>
            <person name="Xiao G."/>
            <person name="Zheng P."/>
            <person name="Cen K."/>
            <person name="Zhan S."/>
            <person name="Wang C."/>
        </authorList>
    </citation>
    <scope>NUCLEOTIDE SEQUENCE [LARGE SCALE GENOMIC DNA]</scope>
    <source>
        <strain evidence="13 14">RCEF 1005</strain>
    </source>
</reference>
<evidence type="ECO:0000256" key="6">
    <source>
        <dbReference type="ARBA" id="ARBA00022840"/>
    </source>
</evidence>
<evidence type="ECO:0000256" key="2">
    <source>
        <dbReference type="ARBA" id="ARBA00022448"/>
    </source>
</evidence>
<evidence type="ECO:0000256" key="3">
    <source>
        <dbReference type="ARBA" id="ARBA00022475"/>
    </source>
</evidence>
<evidence type="ECO:0000313" key="14">
    <source>
        <dbReference type="Proteomes" id="UP000076881"/>
    </source>
</evidence>
<evidence type="ECO:0000256" key="4">
    <source>
        <dbReference type="ARBA" id="ARBA00022692"/>
    </source>
</evidence>
<proteinExistence type="predicted"/>
<keyword evidence="2" id="KW-0813">Transport</keyword>
<keyword evidence="6" id="KW-0067">ATP-binding</keyword>
<evidence type="ECO:0000259" key="12">
    <source>
        <dbReference type="PROSITE" id="PS50929"/>
    </source>
</evidence>
<feature type="domain" description="ABC transporter" evidence="11">
    <location>
        <begin position="480"/>
        <end position="722"/>
    </location>
</feature>
<feature type="domain" description="ABC transmembrane type-1" evidence="12">
    <location>
        <begin position="170"/>
        <end position="440"/>
    </location>
</feature>
<keyword evidence="5" id="KW-0547">Nucleotide-binding</keyword>
<dbReference type="AlphaFoldDB" id="A0A168FIV2"/>
<organism evidence="13 14">
    <name type="scientific">Akanthomyces lecanii RCEF 1005</name>
    <dbReference type="NCBI Taxonomy" id="1081108"/>
    <lineage>
        <taxon>Eukaryota</taxon>
        <taxon>Fungi</taxon>
        <taxon>Dikarya</taxon>
        <taxon>Ascomycota</taxon>
        <taxon>Pezizomycotina</taxon>
        <taxon>Sordariomycetes</taxon>
        <taxon>Hypocreomycetidae</taxon>
        <taxon>Hypocreales</taxon>
        <taxon>Cordycipitaceae</taxon>
        <taxon>Akanthomyces</taxon>
        <taxon>Cordyceps confragosa</taxon>
    </lineage>
</organism>
<evidence type="ECO:0000256" key="7">
    <source>
        <dbReference type="ARBA" id="ARBA00022989"/>
    </source>
</evidence>
<dbReference type="InterPro" id="IPR050173">
    <property type="entry name" value="ABC_transporter_C-like"/>
</dbReference>
<dbReference type="Gene3D" id="1.20.1560.10">
    <property type="entry name" value="ABC transporter type 1, transmembrane domain"/>
    <property type="match status" value="1"/>
</dbReference>
<feature type="transmembrane region" description="Helical" evidence="10">
    <location>
        <begin position="385"/>
        <end position="405"/>
    </location>
</feature>
<dbReference type="Pfam" id="PF00005">
    <property type="entry name" value="ABC_tran"/>
    <property type="match status" value="2"/>
</dbReference>
<dbReference type="GO" id="GO:0016887">
    <property type="term" value="F:ATP hydrolysis activity"/>
    <property type="evidence" value="ECO:0007669"/>
    <property type="project" value="InterPro"/>
</dbReference>
<dbReference type="Gene3D" id="3.40.50.300">
    <property type="entry name" value="P-loop containing nucleotide triphosphate hydrolases"/>
    <property type="match status" value="2"/>
</dbReference>
<feature type="transmembrane region" description="Helical" evidence="10">
    <location>
        <begin position="195"/>
        <end position="216"/>
    </location>
</feature>
<dbReference type="InterPro" id="IPR036640">
    <property type="entry name" value="ABC1_TM_sf"/>
</dbReference>
<keyword evidence="7 10" id="KW-1133">Transmembrane helix</keyword>
<keyword evidence="3" id="KW-1003">Cell membrane</keyword>
<protein>
    <submittedName>
        <fullName evidence="13">ABC transporter, transmembrane domain, type 1</fullName>
    </submittedName>
</protein>
<gene>
    <name evidence="13" type="ORF">LEL_07234</name>
</gene>
<dbReference type="PROSITE" id="PS50929">
    <property type="entry name" value="ABC_TM1F"/>
    <property type="match status" value="1"/>
</dbReference>
<dbReference type="GO" id="GO:0140359">
    <property type="term" value="F:ABC-type transporter activity"/>
    <property type="evidence" value="ECO:0007669"/>
    <property type="project" value="InterPro"/>
</dbReference>
<comment type="subcellular location">
    <subcellularLocation>
        <location evidence="1">Cell membrane</location>
        <topology evidence="1">Multi-pass membrane protein</topology>
    </subcellularLocation>
</comment>
<dbReference type="SUPFAM" id="SSF90123">
    <property type="entry name" value="ABC transporter transmembrane region"/>
    <property type="match status" value="1"/>
</dbReference>
<evidence type="ECO:0000256" key="5">
    <source>
        <dbReference type="ARBA" id="ARBA00022741"/>
    </source>
</evidence>
<evidence type="ECO:0000259" key="11">
    <source>
        <dbReference type="PROSITE" id="PS50893"/>
    </source>
</evidence>
<dbReference type="SMART" id="SM00382">
    <property type="entry name" value="AAA"/>
    <property type="match status" value="1"/>
</dbReference>
<evidence type="ECO:0000256" key="1">
    <source>
        <dbReference type="ARBA" id="ARBA00004651"/>
    </source>
</evidence>
<dbReference type="OrthoDB" id="6500128at2759"/>
<dbReference type="PROSITE" id="PS50893">
    <property type="entry name" value="ABC_TRANSPORTER_2"/>
    <property type="match status" value="1"/>
</dbReference>
<keyword evidence="4 10" id="KW-0812">Transmembrane</keyword>
<dbReference type="Proteomes" id="UP000076881">
    <property type="component" value="Unassembled WGS sequence"/>
</dbReference>
<sequence>MAQDYALEDIQNLQDYKTGTIGSQGVKLSGGQRHRLALARALSLDRDIVLLDDVFSALDRRTKIHVAESLLRRAREGENTNTVIFSTHDEYIANMADEIYETDRSGTVIRRSKVDLPAGTSPGDSASSIEAKEEVSTAEQSQTSPSISILPLTADPTVKDMDVYKTYLRSMGLDLWIQWWSNDTSSSSSRHSTGYWIGLYAGLQCIPLLLLGLWLWNGFYIIVPTVGISIHTNLLTTVMNAPFSHISNVDFGSIMNRFNQDLMFIDSLLPFDLFNTVAELYIAVIQIVFVAVASAQALAAVPAVAAVLYAIQNFYLRTSKQLRILELEAKAVLHSLVSDVTAGAGPSTIRAHGWQGHLRARFMESLDVSQEPIYLLFCVQRWLQLVLNLVVMGLVVLVAGVAVALRAKVNPGAVGVAFLNATTLGETLTQLVISYTSLETSLGAIARTTIFAATTPSELDGSADDSGGEPSSWWPSEGSVRMDNLWARYQLPAATTQEEESWSLRSISIEIPAGQKVSICGRTGSGKSTFILALLRMVDIPIGTAYIGGRDHSQTPLAALRRGYFVVSQDLLEESTILRDQIDPDRQFTDEPIHEAVVECGLQEIVETSGGLRASAGDVQLSNGEAHFLSLARVILYGSLREGGILLLDEATSSLDEDAQRRMEMLIESKFQDKTIISVCHRLSWALKSDRIIVLENGEVIHDGTPQEIVKVSSLFAGLSLPESEE</sequence>
<dbReference type="PANTHER" id="PTHR24223">
    <property type="entry name" value="ATP-BINDING CASSETTE SUB-FAMILY C"/>
    <property type="match status" value="1"/>
</dbReference>
<dbReference type="EMBL" id="AZHF01000005">
    <property type="protein sequence ID" value="OAA75246.1"/>
    <property type="molecule type" value="Genomic_DNA"/>
</dbReference>
<dbReference type="GO" id="GO:0005524">
    <property type="term" value="F:ATP binding"/>
    <property type="evidence" value="ECO:0007669"/>
    <property type="project" value="UniProtKB-KW"/>
</dbReference>
<dbReference type="InterPro" id="IPR003439">
    <property type="entry name" value="ABC_transporter-like_ATP-bd"/>
</dbReference>
<dbReference type="InterPro" id="IPR027417">
    <property type="entry name" value="P-loop_NTPase"/>
</dbReference>
<dbReference type="STRING" id="1081108.A0A168FIV2"/>
<dbReference type="InterPro" id="IPR011527">
    <property type="entry name" value="ABC1_TM_dom"/>
</dbReference>
<evidence type="ECO:0000256" key="10">
    <source>
        <dbReference type="SAM" id="Phobius"/>
    </source>
</evidence>
<dbReference type="GO" id="GO:0005886">
    <property type="term" value="C:plasma membrane"/>
    <property type="evidence" value="ECO:0007669"/>
    <property type="project" value="UniProtKB-SubCell"/>
</dbReference>
<evidence type="ECO:0000313" key="13">
    <source>
        <dbReference type="EMBL" id="OAA75246.1"/>
    </source>
</evidence>
<dbReference type="PANTHER" id="PTHR24223:SF399">
    <property type="entry name" value="ABC TRANSPORTER ATNG"/>
    <property type="match status" value="1"/>
</dbReference>
<comment type="caution">
    <text evidence="13">The sequence shown here is derived from an EMBL/GenBank/DDBJ whole genome shotgun (WGS) entry which is preliminary data.</text>
</comment>
<dbReference type="InterPro" id="IPR003593">
    <property type="entry name" value="AAA+_ATPase"/>
</dbReference>
<name>A0A168FIV2_CORDF</name>
<feature type="transmembrane region" description="Helical" evidence="10">
    <location>
        <begin position="280"/>
        <end position="311"/>
    </location>
</feature>
<dbReference type="InterPro" id="IPR044726">
    <property type="entry name" value="ABCC_6TM_D2"/>
</dbReference>